<feature type="transmembrane region" description="Helical" evidence="2">
    <location>
        <begin position="79"/>
        <end position="97"/>
    </location>
</feature>
<keyword evidence="2" id="KW-1133">Transmembrane helix</keyword>
<feature type="transmembrane region" description="Helical" evidence="2">
    <location>
        <begin position="25"/>
        <end position="48"/>
    </location>
</feature>
<reference evidence="3" key="1">
    <citation type="submission" date="2021-10" db="EMBL/GenBank/DDBJ databases">
        <authorList>
            <person name="Piombo E."/>
        </authorList>
    </citation>
    <scope>NUCLEOTIDE SEQUENCE</scope>
</reference>
<accession>A0A9N9ZJG8</accession>
<organism evidence="3 4">
    <name type="scientific">Clonostachys solani</name>
    <dbReference type="NCBI Taxonomy" id="160281"/>
    <lineage>
        <taxon>Eukaryota</taxon>
        <taxon>Fungi</taxon>
        <taxon>Dikarya</taxon>
        <taxon>Ascomycota</taxon>
        <taxon>Pezizomycotina</taxon>
        <taxon>Sordariomycetes</taxon>
        <taxon>Hypocreomycetidae</taxon>
        <taxon>Hypocreales</taxon>
        <taxon>Bionectriaceae</taxon>
        <taxon>Clonostachys</taxon>
    </lineage>
</organism>
<feature type="region of interest" description="Disordered" evidence="1">
    <location>
        <begin position="986"/>
        <end position="1033"/>
    </location>
</feature>
<evidence type="ECO:0000256" key="1">
    <source>
        <dbReference type="SAM" id="MobiDB-lite"/>
    </source>
</evidence>
<name>A0A9N9ZJG8_9HYPO</name>
<dbReference type="Proteomes" id="UP000775872">
    <property type="component" value="Unassembled WGS sequence"/>
</dbReference>
<evidence type="ECO:0000313" key="4">
    <source>
        <dbReference type="Proteomes" id="UP000775872"/>
    </source>
</evidence>
<protein>
    <submittedName>
        <fullName evidence="3">Uncharacterized protein</fullName>
    </submittedName>
</protein>
<comment type="caution">
    <text evidence="3">The sequence shown here is derived from an EMBL/GenBank/DDBJ whole genome shotgun (WGS) entry which is preliminary data.</text>
</comment>
<keyword evidence="2" id="KW-0472">Membrane</keyword>
<keyword evidence="2" id="KW-0812">Transmembrane</keyword>
<gene>
    <name evidence="3" type="ORF">CSOL1703_00006523</name>
</gene>
<evidence type="ECO:0000313" key="3">
    <source>
        <dbReference type="EMBL" id="CAH0056581.1"/>
    </source>
</evidence>
<feature type="compositionally biased region" description="Low complexity" evidence="1">
    <location>
        <begin position="246"/>
        <end position="266"/>
    </location>
</feature>
<feature type="region of interest" description="Disordered" evidence="1">
    <location>
        <begin position="217"/>
        <end position="266"/>
    </location>
</feature>
<dbReference type="OrthoDB" id="5144041at2759"/>
<dbReference type="EMBL" id="CABFOC020000063">
    <property type="protein sequence ID" value="CAH0056581.1"/>
    <property type="molecule type" value="Genomic_DNA"/>
</dbReference>
<proteinExistence type="predicted"/>
<feature type="region of interest" description="Disordered" evidence="1">
    <location>
        <begin position="168"/>
        <end position="189"/>
    </location>
</feature>
<evidence type="ECO:0000256" key="2">
    <source>
        <dbReference type="SAM" id="Phobius"/>
    </source>
</evidence>
<feature type="region of interest" description="Disordered" evidence="1">
    <location>
        <begin position="401"/>
        <end position="421"/>
    </location>
</feature>
<keyword evidence="4" id="KW-1185">Reference proteome</keyword>
<sequence length="1033" mass="114250">MSEQSLVNLDAVASRFWKFWSGPQCLVESLVAIICIPALILPVINWGLYDADPTTQMVMYAVLVFFVNMFCSREPVFKFLAILNLFLMYVPWGVLVYEPWDIQWDERPYGWDGCFDDILRLWFFVSYPALVWITIDVLKTINLTLTLAVAMFRKGIVTGLRHVFPELQQQPSDSNEKAGDDASESSSDLQCADAAVKDNSFDTDSLVCRSPSDLKEEQCATATVSQDPAGQDRRPPSPHQSPPRHTPSTFRSSSPSRPSSPRRSITPATLDLSHLRKRKHIPINGMQEEMAKLKASIDGMTSYVKTAVGKLGEQISSLESRVDEIPRRNDEQLADAEFKVKQLQQVVEDLRCQMDKPVRELKERNLRLERQVLDLTTQKRILEAKSEQYATQAQREIAALSRRREETTSASPRAHAALQEPVRPEEAALIIETEPVCTAEEVPLETEPVLMMETPSQIVEEQQKTDITAVVPGTGAEEPRWPMIDEVLSRLDREEDELLLASQPVTAMATVEEPIPASTPQLKAVASPSQPEAIELQSGVGEITLGTESTMVSLPQEQNESRAHDAPQREVVLESDQMSFTYEEDIEMAEIPEVANVLTNIPIRDSTPSPAVSEADPMLEDTASIHTHESIEWEETLLAGDQSTHVERSIGYGDEDIELTDRPDDTVEGPFSNGSPNTEMTDAFVLPQAVPNSFMLHQAFLDSFAHTQVTRASNEEIPVPETVMQDLDAILEESDPELEDGFSCPPGTEQETAVPEPVLEDLVLKIETNPETEAIEAPVDAGPQQVVDSAEVEELSFQSFNVPTFSEPGVMAPVHADELDPLDILEEDLQIQFEELEKRELLPSAAPDDDAGEPDLSATLERDQQLREDYEKLQLLAAAVAGDPDNELDEEAQLERDLYEEFDRIEQEGFILPAVPTVPTVAAALGTAPVPSLFSQFADLGSATFSFGESTEPANPATAFSGADTTGASATRLVAQVAESTSRPKAVGSAYFDDENAPLSHGKHISLPEEPRVATAEEMARRKTSQLPRRSQK</sequence>
<dbReference type="AlphaFoldDB" id="A0A9N9ZJG8"/>